<evidence type="ECO:0000256" key="3">
    <source>
        <dbReference type="ARBA" id="ARBA00023002"/>
    </source>
</evidence>
<dbReference type="PROSITE" id="PS00198">
    <property type="entry name" value="4FE4S_FER_1"/>
    <property type="match status" value="1"/>
</dbReference>
<keyword evidence="7" id="KW-0812">Transmembrane</keyword>
<dbReference type="InterPro" id="IPR009051">
    <property type="entry name" value="Helical_ferredxn"/>
</dbReference>
<evidence type="ECO:0000313" key="9">
    <source>
        <dbReference type="EMBL" id="GHI73298.1"/>
    </source>
</evidence>
<dbReference type="GeneID" id="95591531"/>
<dbReference type="InterPro" id="IPR004017">
    <property type="entry name" value="Cys_rich_dom"/>
</dbReference>
<feature type="compositionally biased region" description="Acidic residues" evidence="6">
    <location>
        <begin position="815"/>
        <end position="829"/>
    </location>
</feature>
<dbReference type="EMBL" id="BNEC01000005">
    <property type="protein sequence ID" value="GHI73298.1"/>
    <property type="molecule type" value="Genomic_DNA"/>
</dbReference>
<dbReference type="InterPro" id="IPR017896">
    <property type="entry name" value="4Fe4S_Fe-S-bd"/>
</dbReference>
<feature type="transmembrane region" description="Helical" evidence="7">
    <location>
        <begin position="71"/>
        <end position="92"/>
    </location>
</feature>
<feature type="compositionally biased region" description="Basic and acidic residues" evidence="6">
    <location>
        <begin position="855"/>
        <end position="864"/>
    </location>
</feature>
<keyword evidence="3" id="KW-0560">Oxidoreductase</keyword>
<dbReference type="Proteomes" id="UP000613974">
    <property type="component" value="Unassembled WGS sequence"/>
</dbReference>
<keyword evidence="10" id="KW-1185">Reference proteome</keyword>
<evidence type="ECO:0000256" key="6">
    <source>
        <dbReference type="SAM" id="MobiDB-lite"/>
    </source>
</evidence>
<accession>A0ABQ3SYS8</accession>
<evidence type="ECO:0000259" key="8">
    <source>
        <dbReference type="PROSITE" id="PS51379"/>
    </source>
</evidence>
<evidence type="ECO:0000256" key="7">
    <source>
        <dbReference type="SAM" id="Phobius"/>
    </source>
</evidence>
<feature type="domain" description="4Fe-4S ferredoxin-type" evidence="8">
    <location>
        <begin position="381"/>
        <end position="413"/>
    </location>
</feature>
<dbReference type="Gene3D" id="1.10.1060.10">
    <property type="entry name" value="Alpha-helical ferredoxin"/>
    <property type="match status" value="1"/>
</dbReference>
<dbReference type="Pfam" id="PF13187">
    <property type="entry name" value="Fer4_9"/>
    <property type="match status" value="1"/>
</dbReference>
<dbReference type="InterPro" id="IPR051460">
    <property type="entry name" value="HdrC_iron-sulfur_subunit"/>
</dbReference>
<name>A0ABQ3SYS8_9ACTN</name>
<dbReference type="PROSITE" id="PS51379">
    <property type="entry name" value="4FE4S_FER_2"/>
    <property type="match status" value="2"/>
</dbReference>
<dbReference type="Pfam" id="PF02754">
    <property type="entry name" value="CCG"/>
    <property type="match status" value="2"/>
</dbReference>
<keyword evidence="2" id="KW-0479">Metal-binding</keyword>
<proteinExistence type="predicted"/>
<evidence type="ECO:0000256" key="2">
    <source>
        <dbReference type="ARBA" id="ARBA00022723"/>
    </source>
</evidence>
<feature type="transmembrane region" description="Helical" evidence="7">
    <location>
        <begin position="208"/>
        <end position="230"/>
    </location>
</feature>
<evidence type="ECO:0000256" key="5">
    <source>
        <dbReference type="ARBA" id="ARBA00023014"/>
    </source>
</evidence>
<dbReference type="PANTHER" id="PTHR43255">
    <property type="entry name" value="IRON-SULFUR-BINDING OXIDOREDUCTASE FADF-RELATED-RELATED"/>
    <property type="match status" value="1"/>
</dbReference>
<dbReference type="SUPFAM" id="SSF46548">
    <property type="entry name" value="alpha-helical ferredoxin"/>
    <property type="match status" value="1"/>
</dbReference>
<keyword evidence="4" id="KW-0408">Iron</keyword>
<keyword evidence="5" id="KW-0411">Iron-sulfur</keyword>
<dbReference type="PANTHER" id="PTHR43255:SF1">
    <property type="entry name" value="IRON-SULFUR-BINDING OXIDOREDUCTASE FADF-RELATED"/>
    <property type="match status" value="1"/>
</dbReference>
<feature type="transmembrane region" description="Helical" evidence="7">
    <location>
        <begin position="112"/>
        <end position="131"/>
    </location>
</feature>
<feature type="transmembrane region" description="Helical" evidence="7">
    <location>
        <begin position="152"/>
        <end position="174"/>
    </location>
</feature>
<comment type="caution">
    <text evidence="9">The sequence shown here is derived from an EMBL/GenBank/DDBJ whole genome shotgun (WGS) entry which is preliminary data.</text>
</comment>
<evidence type="ECO:0000313" key="10">
    <source>
        <dbReference type="Proteomes" id="UP000613974"/>
    </source>
</evidence>
<keyword evidence="7" id="KW-1133">Transmembrane helix</keyword>
<feature type="compositionally biased region" description="Basic and acidic residues" evidence="6">
    <location>
        <begin position="790"/>
        <end position="807"/>
    </location>
</feature>
<keyword evidence="1" id="KW-0004">4Fe-4S</keyword>
<feature type="domain" description="4Fe-4S ferredoxin-type" evidence="8">
    <location>
        <begin position="293"/>
        <end position="323"/>
    </location>
</feature>
<organism evidence="9 10">
    <name type="scientific">Streptomyces nojiriensis</name>
    <dbReference type="NCBI Taxonomy" id="66374"/>
    <lineage>
        <taxon>Bacteria</taxon>
        <taxon>Bacillati</taxon>
        <taxon>Actinomycetota</taxon>
        <taxon>Actinomycetes</taxon>
        <taxon>Kitasatosporales</taxon>
        <taxon>Streptomycetaceae</taxon>
        <taxon>Streptomyces</taxon>
    </lineage>
</organism>
<dbReference type="InterPro" id="IPR017900">
    <property type="entry name" value="4Fe4S_Fe_S_CS"/>
</dbReference>
<gene>
    <name evidence="9" type="ORF">Snoj_72160</name>
</gene>
<protein>
    <submittedName>
        <fullName evidence="9">Fe-S oxidoreductase</fullName>
    </submittedName>
</protein>
<keyword evidence="7" id="KW-0472">Membrane</keyword>
<feature type="compositionally biased region" description="Basic and acidic residues" evidence="6">
    <location>
        <begin position="835"/>
        <end position="847"/>
    </location>
</feature>
<evidence type="ECO:0000256" key="1">
    <source>
        <dbReference type="ARBA" id="ARBA00022485"/>
    </source>
</evidence>
<dbReference type="RefSeq" id="WP_229876514.1">
    <property type="nucleotide sequence ID" value="NZ_BMRL01000014.1"/>
</dbReference>
<evidence type="ECO:0000256" key="4">
    <source>
        <dbReference type="ARBA" id="ARBA00023004"/>
    </source>
</evidence>
<sequence>MQLAAIIVSLVITVVAVALFGRAIVQIYRFVRLGQPVPAGTRTGDPTQRTITLVKEFLGHTRMNRWGIVGFAHWFVAVGFFSLLLTIVNAFGQLFQADWLIPIIGDWLPYEIFTEFLGLMTVLGIVTLIVIRQLSRPSAAGRKSRFAGSKTGQAYFVEAVILIVGICIMTLRALEGAQHGVDGWEPGFFASYPLIAAFDGLSLSTLQYLTYFFAALKIVTSFTWMITVSLNTNMGVAWHRFLGFPNIWFKRNADGSTALGALQPMTSGGKEIDFEDPGEDDSFGVSQVEQFSWKGILDFSTCTECGRCQSQCPAWNTGKPLSPKLLIMSLRDHAHAKAPYLLAGGGKDMEGNEKATAEQLADVPAAALAEAERPLIGTAEENGVIDPDVLWSCTTCGACVEQCPVDIEHIDHIVDMRRYQVMIESAFPSEAGTMLKNLEKKGNPWGLAKKQRVEWTKEVDFEVPIIGKDAEDLSEFDYLYWVGCAGALEDRAKKTTKAFAELLNIAGVKFAIMGGDEKCTGDSPRRLGNEPLFQQLGQENVAMLNMAFGEDDEDPSTKKPKSAKRIVSTCPHCFNTIANEYPQLGGEYEVIHHTQLLQHLIDEGRLTPVTPVDGLITYHDPCYLGRHNKVYTPPREIMSAVPGLRQQEMHRHKERGFCCGAGGARMWMEERIGKRINNERVDEALSLNPDIVSTACPFCLVMLTDSVNGKKNDGQAKEHVQVVDVAQLLLDSVKTPGPTEAELAALAAEAEAQAAAEAEAAAAAAKAAAEAKAEAEAKAKADAEAKAKADAEAKAKAEAEAAAKAEAEAATEAAAEPEADAPAEADAEAAAEAKTAAEPEAEAKAETAGEPEAEAETKPEAEAK</sequence>
<feature type="transmembrane region" description="Helical" evidence="7">
    <location>
        <begin position="6"/>
        <end position="25"/>
    </location>
</feature>
<feature type="region of interest" description="Disordered" evidence="6">
    <location>
        <begin position="790"/>
        <end position="864"/>
    </location>
</feature>
<reference evidence="10" key="1">
    <citation type="submission" date="2023-07" db="EMBL/GenBank/DDBJ databases">
        <title>Whole genome shotgun sequence of Streptomyces nojiriensis NBRC 13794.</title>
        <authorList>
            <person name="Komaki H."/>
            <person name="Tamura T."/>
        </authorList>
    </citation>
    <scope>NUCLEOTIDE SEQUENCE [LARGE SCALE GENOMIC DNA]</scope>
    <source>
        <strain evidence="10">NBRC 13794</strain>
    </source>
</reference>